<feature type="transmembrane region" description="Helical" evidence="1">
    <location>
        <begin position="94"/>
        <end position="112"/>
    </location>
</feature>
<dbReference type="Pfam" id="PF06912">
    <property type="entry name" value="DUF1275"/>
    <property type="match status" value="1"/>
</dbReference>
<dbReference type="PANTHER" id="PTHR37314">
    <property type="entry name" value="SLR0142 PROTEIN"/>
    <property type="match status" value="1"/>
</dbReference>
<name>A0A517Y7G0_9BACT</name>
<dbReference type="KEGG" id="aagg:ETAA8_12510"/>
<feature type="transmembrane region" description="Helical" evidence="1">
    <location>
        <begin position="22"/>
        <end position="44"/>
    </location>
</feature>
<dbReference type="OrthoDB" id="285295at2"/>
<dbReference type="AlphaFoldDB" id="A0A517Y7G0"/>
<feature type="transmembrane region" description="Helical" evidence="1">
    <location>
        <begin position="186"/>
        <end position="204"/>
    </location>
</feature>
<feature type="transmembrane region" description="Helical" evidence="1">
    <location>
        <begin position="64"/>
        <end position="87"/>
    </location>
</feature>
<proteinExistence type="predicted"/>
<evidence type="ECO:0000313" key="3">
    <source>
        <dbReference type="Proteomes" id="UP000315017"/>
    </source>
</evidence>
<gene>
    <name evidence="2" type="ORF">ETAA8_12510</name>
</gene>
<reference evidence="2 3" key="1">
    <citation type="submission" date="2019-02" db="EMBL/GenBank/DDBJ databases">
        <title>Deep-cultivation of Planctomycetes and their phenomic and genomic characterization uncovers novel biology.</title>
        <authorList>
            <person name="Wiegand S."/>
            <person name="Jogler M."/>
            <person name="Boedeker C."/>
            <person name="Pinto D."/>
            <person name="Vollmers J."/>
            <person name="Rivas-Marin E."/>
            <person name="Kohn T."/>
            <person name="Peeters S.H."/>
            <person name="Heuer A."/>
            <person name="Rast P."/>
            <person name="Oberbeckmann S."/>
            <person name="Bunk B."/>
            <person name="Jeske O."/>
            <person name="Meyerdierks A."/>
            <person name="Storesund J.E."/>
            <person name="Kallscheuer N."/>
            <person name="Luecker S."/>
            <person name="Lage O.M."/>
            <person name="Pohl T."/>
            <person name="Merkel B.J."/>
            <person name="Hornburger P."/>
            <person name="Mueller R.-W."/>
            <person name="Bruemmer F."/>
            <person name="Labrenz M."/>
            <person name="Spormann A.M."/>
            <person name="Op den Camp H."/>
            <person name="Overmann J."/>
            <person name="Amann R."/>
            <person name="Jetten M.S.M."/>
            <person name="Mascher T."/>
            <person name="Medema M.H."/>
            <person name="Devos D.P."/>
            <person name="Kaster A.-K."/>
            <person name="Ovreas L."/>
            <person name="Rohde M."/>
            <person name="Galperin M.Y."/>
            <person name="Jogler C."/>
        </authorList>
    </citation>
    <scope>NUCLEOTIDE SEQUENCE [LARGE SCALE GENOMIC DNA]</scope>
    <source>
        <strain evidence="2 3">ETA_A8</strain>
    </source>
</reference>
<evidence type="ECO:0000256" key="1">
    <source>
        <dbReference type="SAM" id="Phobius"/>
    </source>
</evidence>
<dbReference type="Proteomes" id="UP000315017">
    <property type="component" value="Chromosome"/>
</dbReference>
<keyword evidence="3" id="KW-1185">Reference proteome</keyword>
<keyword evidence="1" id="KW-0812">Transmembrane</keyword>
<sequence>MTTALTLYPTDEADHRLQRLRAYVFAGVAGYVDAHALIRFHVYASFMSGNTTRLGVDTASALPFPAALSALAIVCFVAGAFLGVVMVHARRSDATRIAIATALALLLADAALDWLHPTPVGSVALLSLSMGALNATVSRIGGQAINIGYVSGGLHKLAEHLAFAYLRFPVDSPQSPHDTHFHRAAIILRVWSVFLFGAFLGAIIESHFRRFVHCLPASAITIVLLSADLDRRLHSTIGSGGNGSP</sequence>
<keyword evidence="1" id="KW-1133">Transmembrane helix</keyword>
<evidence type="ECO:0000313" key="2">
    <source>
        <dbReference type="EMBL" id="QDU26176.1"/>
    </source>
</evidence>
<protein>
    <recommendedName>
        <fullName evidence="4">DUF1275 domain-containing protein</fullName>
    </recommendedName>
</protein>
<dbReference type="InterPro" id="IPR010699">
    <property type="entry name" value="DUF1275"/>
</dbReference>
<organism evidence="2 3">
    <name type="scientific">Anatilimnocola aggregata</name>
    <dbReference type="NCBI Taxonomy" id="2528021"/>
    <lineage>
        <taxon>Bacteria</taxon>
        <taxon>Pseudomonadati</taxon>
        <taxon>Planctomycetota</taxon>
        <taxon>Planctomycetia</taxon>
        <taxon>Pirellulales</taxon>
        <taxon>Pirellulaceae</taxon>
        <taxon>Anatilimnocola</taxon>
    </lineage>
</organism>
<accession>A0A517Y7G0</accession>
<dbReference type="PANTHER" id="PTHR37314:SF4">
    <property type="entry name" value="UPF0700 TRANSMEMBRANE PROTEIN YOAK"/>
    <property type="match status" value="1"/>
</dbReference>
<keyword evidence="1" id="KW-0472">Membrane</keyword>
<evidence type="ECO:0008006" key="4">
    <source>
        <dbReference type="Google" id="ProtNLM"/>
    </source>
</evidence>
<dbReference type="RefSeq" id="WP_145086322.1">
    <property type="nucleotide sequence ID" value="NZ_CP036274.1"/>
</dbReference>
<dbReference type="EMBL" id="CP036274">
    <property type="protein sequence ID" value="QDU26176.1"/>
    <property type="molecule type" value="Genomic_DNA"/>
</dbReference>